<dbReference type="AlphaFoldDB" id="A0A6N6NPZ8"/>
<feature type="domain" description="Schlafen AlbA-2" evidence="1">
    <location>
        <begin position="13"/>
        <end position="124"/>
    </location>
</feature>
<dbReference type="PANTHER" id="PTHR30595">
    <property type="entry name" value="GLPR-RELATED TRANSCRIPTIONAL REPRESSOR"/>
    <property type="match status" value="1"/>
</dbReference>
<dbReference type="InterPro" id="IPR038475">
    <property type="entry name" value="RecG_C_sf"/>
</dbReference>
<sequence length="479" mass="52573">MDAKLESYVRAGEGMNLEFKRCGGKVERDVYETICSFANRQGGSILLGVLDDGTVSGVSPKAVASIERNIVNVANDPSMFNVAPALEFERLEGDGGKTVIRVWVPMGPALYSFKGTIYDRAADVDVKVKTEVQHAAMIIRKQSFYTEKTVYPWVTEADLDLELLSDVRREVRAARADHPWLSMDDGELLKSSRLWSRDPATGEYGFNLAAVMLLGKQDTILDVAPVYRTDVVLQRSGNGRYDDRLVCKSNLVKAYGEISDFCRKWMPDAFSLDDGGNRISVRDIIIRELVANTLVHREYTSPHIARITIDADGIHTHNASRALYAGPVTPENLDPTPKNPIVANFFTQMGRSEELGSGVRNLYRCSRLYTGRFPRMSDGDSFEAFVPTPLSAADVGSGKAAGAVLVRKRDRTAAEVEKAAAALVARYGEVSASEIAAEVATVGERTVRRYLAGMVDEGQLSVKKRGRGTVYCKPGNQGN</sequence>
<accession>A0A6N6NPZ8</accession>
<dbReference type="EMBL" id="WAJR01000005">
    <property type="protein sequence ID" value="KAB1641517.1"/>
    <property type="molecule type" value="Genomic_DNA"/>
</dbReference>
<reference evidence="2 3" key="1">
    <citation type="submission" date="2019-09" db="EMBL/GenBank/DDBJ databases">
        <title>Whole genome shotgun sequencing (WGS) of Ellagibacter isourolithinifaciens DSM 104140(T) and Adlercreutzia muris DSM 29508(T).</title>
        <authorList>
            <person name="Stoll D.A."/>
            <person name="Danylec N."/>
            <person name="Huch M."/>
        </authorList>
    </citation>
    <scope>NUCLEOTIDE SEQUENCE [LARGE SCALE GENOMIC DNA]</scope>
    <source>
        <strain evidence="2 3">DSM 104140</strain>
    </source>
</reference>
<proteinExistence type="predicted"/>
<organism evidence="2 3">
    <name type="scientific">Ellagibacter isourolithinifaciens</name>
    <dbReference type="NCBI Taxonomy" id="2137581"/>
    <lineage>
        <taxon>Bacteria</taxon>
        <taxon>Bacillati</taxon>
        <taxon>Actinomycetota</taxon>
        <taxon>Coriobacteriia</taxon>
        <taxon>Eggerthellales</taxon>
        <taxon>Eggerthellaceae</taxon>
        <taxon>Ellagibacter</taxon>
    </lineage>
</organism>
<dbReference type="Gene3D" id="3.30.950.30">
    <property type="entry name" value="Schlafen, AAA domain"/>
    <property type="match status" value="1"/>
</dbReference>
<comment type="caution">
    <text evidence="2">The sequence shown here is derived from an EMBL/GenBank/DDBJ whole genome shotgun (WGS) entry which is preliminary data.</text>
</comment>
<evidence type="ECO:0000313" key="2">
    <source>
        <dbReference type="EMBL" id="KAB1641517.1"/>
    </source>
</evidence>
<evidence type="ECO:0000259" key="1">
    <source>
        <dbReference type="Pfam" id="PF04326"/>
    </source>
</evidence>
<dbReference type="Pfam" id="PF04326">
    <property type="entry name" value="SLFN_AlbA_2"/>
    <property type="match status" value="1"/>
</dbReference>
<dbReference type="Gene3D" id="1.10.10.10">
    <property type="entry name" value="Winged helix-like DNA-binding domain superfamily/Winged helix DNA-binding domain"/>
    <property type="match status" value="1"/>
</dbReference>
<gene>
    <name evidence="2" type="ORF">F8C90_03155</name>
</gene>
<dbReference type="PANTHER" id="PTHR30595:SF6">
    <property type="entry name" value="SCHLAFEN ALBA-2 DOMAIN-CONTAINING PROTEIN"/>
    <property type="match status" value="1"/>
</dbReference>
<name>A0A6N6NPZ8_9ACTN</name>
<protein>
    <submittedName>
        <fullName evidence="2">AAA family ATPase</fullName>
    </submittedName>
</protein>
<dbReference type="InterPro" id="IPR007421">
    <property type="entry name" value="Schlafen_AlbA_2_dom"/>
</dbReference>
<keyword evidence="3" id="KW-1185">Reference proteome</keyword>
<dbReference type="Proteomes" id="UP000468668">
    <property type="component" value="Unassembled WGS sequence"/>
</dbReference>
<dbReference type="Gene3D" id="3.30.565.60">
    <property type="match status" value="1"/>
</dbReference>
<dbReference type="OrthoDB" id="9798761at2"/>
<dbReference type="InterPro" id="IPR036388">
    <property type="entry name" value="WH-like_DNA-bd_sf"/>
</dbReference>
<dbReference type="InterPro" id="IPR038461">
    <property type="entry name" value="Schlafen_AlbA_2_dom_sf"/>
</dbReference>
<evidence type="ECO:0000313" key="3">
    <source>
        <dbReference type="Proteomes" id="UP000468668"/>
    </source>
</evidence>